<name>A0A7C1P3B8_THEPE</name>
<dbReference type="Pfam" id="PF02150">
    <property type="entry name" value="Zn_ribbon_RPB9"/>
    <property type="match status" value="1"/>
</dbReference>
<dbReference type="EMBL" id="DSKP01000143">
    <property type="protein sequence ID" value="HEB48951.1"/>
    <property type="molecule type" value="Genomic_DNA"/>
</dbReference>
<dbReference type="AlphaFoldDB" id="A0A7C1P3B8"/>
<dbReference type="GO" id="GO:0006351">
    <property type="term" value="P:DNA-templated transcription"/>
    <property type="evidence" value="ECO:0007669"/>
    <property type="project" value="InterPro"/>
</dbReference>
<gene>
    <name evidence="3" type="ORF">ENM88_07835</name>
    <name evidence="2" type="ORF">ENP77_04075</name>
</gene>
<organism evidence="2">
    <name type="scientific">Thermofilum pendens</name>
    <dbReference type="NCBI Taxonomy" id="2269"/>
    <lineage>
        <taxon>Archaea</taxon>
        <taxon>Thermoproteota</taxon>
        <taxon>Thermoprotei</taxon>
        <taxon>Thermofilales</taxon>
        <taxon>Thermofilaceae</taxon>
        <taxon>Thermofilum</taxon>
    </lineage>
</organism>
<sequence length="92" mass="10594">MEFCPKCGGLMLPRRKGGELYLTCQSCGYEIRARKPEGYAAKEVIAEEKRTKVSVFTAPSGAVSEEERRQLREEYYEVFLETMVEEETEESE</sequence>
<dbReference type="GO" id="GO:0000428">
    <property type="term" value="C:DNA-directed RNA polymerase complex"/>
    <property type="evidence" value="ECO:0007669"/>
    <property type="project" value="UniProtKB-KW"/>
</dbReference>
<evidence type="ECO:0000259" key="1">
    <source>
        <dbReference type="SMART" id="SM00661"/>
    </source>
</evidence>
<keyword evidence="2" id="KW-0804">Transcription</keyword>
<dbReference type="InterPro" id="IPR001529">
    <property type="entry name" value="Zn_ribbon_RPB9"/>
</dbReference>
<dbReference type="EMBL" id="DRZM01000218">
    <property type="protein sequence ID" value="HHP05634.1"/>
    <property type="molecule type" value="Genomic_DNA"/>
</dbReference>
<evidence type="ECO:0000313" key="3">
    <source>
        <dbReference type="EMBL" id="HHP05634.1"/>
    </source>
</evidence>
<feature type="domain" description="DNA-directed RNA polymerase II subunit RPB9-like zinc ribbon" evidence="1">
    <location>
        <begin position="2"/>
        <end position="55"/>
    </location>
</feature>
<dbReference type="SMART" id="SM00661">
    <property type="entry name" value="RPOL9"/>
    <property type="match status" value="1"/>
</dbReference>
<protein>
    <submittedName>
        <fullName evidence="2">DNA-directed RNA polymerase subunit M</fullName>
    </submittedName>
</protein>
<proteinExistence type="predicted"/>
<comment type="caution">
    <text evidence="2">The sequence shown here is derived from an EMBL/GenBank/DDBJ whole genome shotgun (WGS) entry which is preliminary data.</text>
</comment>
<evidence type="ECO:0000313" key="2">
    <source>
        <dbReference type="EMBL" id="HEB48951.1"/>
    </source>
</evidence>
<keyword evidence="2" id="KW-0240">DNA-directed RNA polymerase</keyword>
<accession>A0A7C1P3B8</accession>
<reference evidence="2" key="1">
    <citation type="journal article" date="2020" name="mSystems">
        <title>Genome- and Community-Level Interaction Insights into Carbon Utilization and Element Cycling Functions of Hydrothermarchaeota in Hydrothermal Sediment.</title>
        <authorList>
            <person name="Zhou Z."/>
            <person name="Liu Y."/>
            <person name="Xu W."/>
            <person name="Pan J."/>
            <person name="Luo Z.H."/>
            <person name="Li M."/>
        </authorList>
    </citation>
    <scope>NUCLEOTIDE SEQUENCE [LARGE SCALE GENOMIC DNA]</scope>
    <source>
        <strain evidence="3">SpSt-1125</strain>
        <strain evidence="2">SpSt-25</strain>
    </source>
</reference>